<protein>
    <submittedName>
        <fullName evidence="4">Branched-chain amino acid ABC transporter substrate-binding protein</fullName>
    </submittedName>
</protein>
<dbReference type="SUPFAM" id="SSF53822">
    <property type="entry name" value="Periplasmic binding protein-like I"/>
    <property type="match status" value="1"/>
</dbReference>
<dbReference type="PANTHER" id="PTHR47151:SF2">
    <property type="entry name" value="AMINO ACID BINDING PROTEIN"/>
    <property type="match status" value="1"/>
</dbReference>
<dbReference type="Proteomes" id="UP000318509">
    <property type="component" value="Unassembled WGS sequence"/>
</dbReference>
<evidence type="ECO:0000313" key="4">
    <source>
        <dbReference type="EMBL" id="TMI87276.1"/>
    </source>
</evidence>
<evidence type="ECO:0000256" key="2">
    <source>
        <dbReference type="ARBA" id="ARBA00022729"/>
    </source>
</evidence>
<organism evidence="4 5">
    <name type="scientific">Candidatus Segetimicrobium genomatis</name>
    <dbReference type="NCBI Taxonomy" id="2569760"/>
    <lineage>
        <taxon>Bacteria</taxon>
        <taxon>Bacillati</taxon>
        <taxon>Candidatus Sysuimicrobiota</taxon>
        <taxon>Candidatus Sysuimicrobiia</taxon>
        <taxon>Candidatus Sysuimicrobiales</taxon>
        <taxon>Candidatus Segetimicrobiaceae</taxon>
        <taxon>Candidatus Segetimicrobium</taxon>
    </lineage>
</organism>
<dbReference type="Pfam" id="PF13458">
    <property type="entry name" value="Peripla_BP_6"/>
    <property type="match status" value="1"/>
</dbReference>
<evidence type="ECO:0000313" key="5">
    <source>
        <dbReference type="Proteomes" id="UP000318509"/>
    </source>
</evidence>
<gene>
    <name evidence="4" type="ORF">E6H00_16080</name>
</gene>
<keyword evidence="2" id="KW-0732">Signal</keyword>
<evidence type="ECO:0000256" key="1">
    <source>
        <dbReference type="ARBA" id="ARBA00010062"/>
    </source>
</evidence>
<proteinExistence type="inferred from homology"/>
<dbReference type="Gene3D" id="3.40.50.2300">
    <property type="match status" value="2"/>
</dbReference>
<dbReference type="InterPro" id="IPR028082">
    <property type="entry name" value="Peripla_BP_I"/>
</dbReference>
<comment type="caution">
    <text evidence="4">The sequence shown here is derived from an EMBL/GenBank/DDBJ whole genome shotgun (WGS) entry which is preliminary data.</text>
</comment>
<evidence type="ECO:0000259" key="3">
    <source>
        <dbReference type="Pfam" id="PF13458"/>
    </source>
</evidence>
<comment type="similarity">
    <text evidence="1">Belongs to the leucine-binding protein family.</text>
</comment>
<dbReference type="PANTHER" id="PTHR47151">
    <property type="entry name" value="LEU/ILE/VAL-BINDING ABC TRANSPORTER SUBUNIT"/>
    <property type="match status" value="1"/>
</dbReference>
<dbReference type="InterPro" id="IPR028081">
    <property type="entry name" value="Leu-bd"/>
</dbReference>
<dbReference type="CDD" id="cd06342">
    <property type="entry name" value="PBP1_ABC_LIVBP-like"/>
    <property type="match status" value="1"/>
</dbReference>
<accession>A0A537JVQ3</accession>
<reference evidence="4 5" key="1">
    <citation type="journal article" date="2019" name="Nat. Microbiol.">
        <title>Mediterranean grassland soil C-N compound turnover is dependent on rainfall and depth, and is mediated by genomically divergent microorganisms.</title>
        <authorList>
            <person name="Diamond S."/>
            <person name="Andeer P.F."/>
            <person name="Li Z."/>
            <person name="Crits-Christoph A."/>
            <person name="Burstein D."/>
            <person name="Anantharaman K."/>
            <person name="Lane K.R."/>
            <person name="Thomas B.C."/>
            <person name="Pan C."/>
            <person name="Northen T.R."/>
            <person name="Banfield J.F."/>
        </authorList>
    </citation>
    <scope>NUCLEOTIDE SEQUENCE [LARGE SCALE GENOMIC DNA]</scope>
    <source>
        <strain evidence="4">NP_3</strain>
    </source>
</reference>
<feature type="domain" description="Leucine-binding protein" evidence="3">
    <location>
        <begin position="52"/>
        <end position="392"/>
    </location>
</feature>
<dbReference type="EMBL" id="VBAK01000163">
    <property type="protein sequence ID" value="TMI87276.1"/>
    <property type="molecule type" value="Genomic_DNA"/>
</dbReference>
<name>A0A537JVQ3_9BACT</name>
<sequence length="418" mass="44223">MTCGIQPGEMRTKGGDSMRRPIRLLAGLAILGLVVTVPGSGGLRPVSAATLVKIGVDLPMSGGEAPNGVPTNNGVLLAIDQANMAGGPYHFEEVLKDDAVNGVHDPAQGAKNIQELIADPAVAGIVGNFNSNVGKATIPITNAAGLVQISPSQTNPGLTKPENGALDVRKAYPDRINYFRTCTTDDIQGPVGADFAYNVLKVRRVAILDDQETYGKGIADEFEKEFKKLGGTVLSHDGIPKGTQDFHAILTKIRAERPQLVYFGGVTTTGGGLIRKQMPDVGLATPYEGGDGIVENEFLTVAGDAANNSFGTVASINVERLGAAKAFVDAYKAKFHENPGAYSANAFVAAKIILDAVKAAGADREKVRAWVAGLHNYNSIIGTFSFDANGDTDSRWISIYAVRNGKWTWVDQIRKGQM</sequence>
<dbReference type="AlphaFoldDB" id="A0A537JVQ3"/>